<proteinExistence type="predicted"/>
<sequence>MKKQYVYLITFSLVFNFGLTKRLTKASIPKSNQRALGSVQGALRLGSTNQDLVPDASSEHPLVLSNLEDQPLCHPDHQVSPVKDLKVLPGYEYFVLTNQISDPKKIIMDKASHLLVVSANKGIYSIRMDKCGNANLQQILDADLFDEPLGNGLALYNQYLYMTTSKSMYRFPYSDGQHSPLTSGIKIMSNIYSASSIETPDVAIDMFGYAYIPRTVNELHDRLDPSHATIKRFDFRSIPENGYDFEANLWGISGLFSTSFQRQDIGLDEEQSSSVFAEELNKYSEPAKSYGFPYCLTEHSMTSKVAKGLGGQWGHPMFMNTSFSLDDYCQDPSNNIPPAAPLAPNDYASSVHFYTGTFCSMGDLSTAGTSVGLPCNWTNTPVVANHGLEGQQAGHSVVHLPFDDLNHKPRWDKQPEILLEQSEPCLHSPCFSPFGLAHDNYGRLYVSSDETNEVIVFRRTYSETAAQVLTNIMEQTNDTAENIQPERKDEKVDKEKDEPANKEEDKVENKEDAKPENKEEHKKENDMDDKQENKKNEKDKQENEEEDEKDKERNEEEDKESEQEDKEDKEESKQEDKEDKENEQEDKEGKEGKEENEQEDKEENEQEDKEENEQDDKEDKEENEQEDKEENEQDGKEENEQDDKEENEQDDKEENEQDDKEENEQEDKEENEQDDKEENEQEDKLESDEGDEGDEEESEEDYEEDEEDGEDDNEEDG</sequence>
<dbReference type="Proteomes" id="UP000716291">
    <property type="component" value="Unassembled WGS sequence"/>
</dbReference>
<dbReference type="Pfam" id="PF22807">
    <property type="entry name" value="TrAA12"/>
    <property type="match status" value="1"/>
</dbReference>
<evidence type="ECO:0000313" key="4">
    <source>
        <dbReference type="Proteomes" id="UP000716291"/>
    </source>
</evidence>
<feature type="compositionally biased region" description="Acidic residues" evidence="1">
    <location>
        <begin position="639"/>
        <end position="717"/>
    </location>
</feature>
<protein>
    <recommendedName>
        <fullName evidence="2">Pyrroloquinoline quinone-dependent pyranose dehydrogenase beta-propeller domain-containing protein</fullName>
    </recommendedName>
</protein>
<comment type="caution">
    <text evidence="3">The sequence shown here is derived from an EMBL/GenBank/DDBJ whole genome shotgun (WGS) entry which is preliminary data.</text>
</comment>
<feature type="compositionally biased region" description="Acidic residues" evidence="1">
    <location>
        <begin position="557"/>
        <end position="568"/>
    </location>
</feature>
<accession>A0A9P7BM15</accession>
<dbReference type="PANTHER" id="PTHR46589:SF1">
    <property type="entry name" value="APOPTOTIC CHROMATIN CONDENSATION INDUCER IN THE NUCLEUS"/>
    <property type="match status" value="1"/>
</dbReference>
<dbReference type="AlphaFoldDB" id="A0A9P7BM15"/>
<name>A0A9P7BM15_RHIOR</name>
<evidence type="ECO:0000256" key="1">
    <source>
        <dbReference type="SAM" id="MobiDB-lite"/>
    </source>
</evidence>
<dbReference type="EMBL" id="JAANQT010002914">
    <property type="protein sequence ID" value="KAG1301663.1"/>
    <property type="molecule type" value="Genomic_DNA"/>
</dbReference>
<dbReference type="GO" id="GO:0003723">
    <property type="term" value="F:RNA binding"/>
    <property type="evidence" value="ECO:0007669"/>
    <property type="project" value="TreeGrafter"/>
</dbReference>
<feature type="domain" description="Pyrroloquinoline quinone-dependent pyranose dehydrogenase beta-propeller" evidence="2">
    <location>
        <begin position="86"/>
        <end position="459"/>
    </location>
</feature>
<feature type="compositionally biased region" description="Basic and acidic residues" evidence="1">
    <location>
        <begin position="484"/>
        <end position="541"/>
    </location>
</feature>
<dbReference type="GO" id="GO:0008380">
    <property type="term" value="P:RNA splicing"/>
    <property type="evidence" value="ECO:0007669"/>
    <property type="project" value="TreeGrafter"/>
</dbReference>
<gene>
    <name evidence="3" type="ORF">G6F64_011600</name>
</gene>
<feature type="compositionally biased region" description="Acidic residues" evidence="1">
    <location>
        <begin position="596"/>
        <end position="632"/>
    </location>
</feature>
<evidence type="ECO:0000259" key="2">
    <source>
        <dbReference type="Pfam" id="PF22807"/>
    </source>
</evidence>
<dbReference type="PANTHER" id="PTHR46589">
    <property type="entry name" value="APOPTOTIC CHROMATIN CONDENSATION INDUCER IN THE NUCLEUS"/>
    <property type="match status" value="1"/>
</dbReference>
<dbReference type="InterPro" id="IPR054539">
    <property type="entry name" value="Beta-prop_PDH"/>
</dbReference>
<keyword evidence="4" id="KW-1185">Reference proteome</keyword>
<evidence type="ECO:0000313" key="3">
    <source>
        <dbReference type="EMBL" id="KAG1301663.1"/>
    </source>
</evidence>
<dbReference type="GO" id="GO:0061574">
    <property type="term" value="C:ASAP complex"/>
    <property type="evidence" value="ECO:0007669"/>
    <property type="project" value="TreeGrafter"/>
</dbReference>
<feature type="region of interest" description="Disordered" evidence="1">
    <location>
        <begin position="473"/>
        <end position="717"/>
    </location>
</feature>
<feature type="compositionally biased region" description="Basic and acidic residues" evidence="1">
    <location>
        <begin position="569"/>
        <end position="580"/>
    </location>
</feature>
<feature type="compositionally biased region" description="Polar residues" evidence="1">
    <location>
        <begin position="473"/>
        <end position="482"/>
    </location>
</feature>
<dbReference type="GO" id="GO:0071011">
    <property type="term" value="C:precatalytic spliceosome"/>
    <property type="evidence" value="ECO:0007669"/>
    <property type="project" value="TreeGrafter"/>
</dbReference>
<organism evidence="3 4">
    <name type="scientific">Rhizopus oryzae</name>
    <name type="common">Mucormycosis agent</name>
    <name type="synonym">Rhizopus arrhizus var. delemar</name>
    <dbReference type="NCBI Taxonomy" id="64495"/>
    <lineage>
        <taxon>Eukaryota</taxon>
        <taxon>Fungi</taxon>
        <taxon>Fungi incertae sedis</taxon>
        <taxon>Mucoromycota</taxon>
        <taxon>Mucoromycotina</taxon>
        <taxon>Mucoromycetes</taxon>
        <taxon>Mucorales</taxon>
        <taxon>Mucorineae</taxon>
        <taxon>Rhizopodaceae</taxon>
        <taxon>Rhizopus</taxon>
    </lineage>
</organism>
<dbReference type="InterPro" id="IPR052793">
    <property type="entry name" value="EJC-associated_protein"/>
</dbReference>
<reference evidence="3" key="1">
    <citation type="journal article" date="2020" name="Microb. Genom.">
        <title>Genetic diversity of clinical and environmental Mucorales isolates obtained from an investigation of mucormycosis cases among solid organ transplant recipients.</title>
        <authorList>
            <person name="Nguyen M.H."/>
            <person name="Kaul D."/>
            <person name="Muto C."/>
            <person name="Cheng S.J."/>
            <person name="Richter R.A."/>
            <person name="Bruno V.M."/>
            <person name="Liu G."/>
            <person name="Beyhan S."/>
            <person name="Sundermann A.J."/>
            <person name="Mounaud S."/>
            <person name="Pasculle A.W."/>
            <person name="Nierman W.C."/>
            <person name="Driscoll E."/>
            <person name="Cumbie R."/>
            <person name="Clancy C.J."/>
            <person name="Dupont C.L."/>
        </authorList>
    </citation>
    <scope>NUCLEOTIDE SEQUENCE</scope>
    <source>
        <strain evidence="3">GL11</strain>
    </source>
</reference>